<evidence type="ECO:0000256" key="1">
    <source>
        <dbReference type="ARBA" id="ARBA00001913"/>
    </source>
</evidence>
<dbReference type="PANTHER" id="PTHR38340:SF1">
    <property type="entry name" value="S-LAYER PROTEIN"/>
    <property type="match status" value="1"/>
</dbReference>
<keyword evidence="3" id="KW-0964">Secreted</keyword>
<evidence type="ECO:0000256" key="3">
    <source>
        <dbReference type="ARBA" id="ARBA00022525"/>
    </source>
</evidence>
<evidence type="ECO:0000256" key="4">
    <source>
        <dbReference type="ARBA" id="ARBA00022737"/>
    </source>
</evidence>
<protein>
    <submittedName>
        <fullName evidence="6">Ca2+-binding RTX toxin-like protein</fullName>
    </submittedName>
</protein>
<comment type="cofactor">
    <cofactor evidence="1">
        <name>Ca(2+)</name>
        <dbReference type="ChEBI" id="CHEBI:29108"/>
    </cofactor>
</comment>
<comment type="subcellular location">
    <subcellularLocation>
        <location evidence="2">Secreted</location>
    </subcellularLocation>
</comment>
<reference evidence="6 7" key="1">
    <citation type="submission" date="2023-07" db="EMBL/GenBank/DDBJ databases">
        <title>Sorghum-associated microbial communities from plants grown in Nebraska, USA.</title>
        <authorList>
            <person name="Schachtman D."/>
        </authorList>
    </citation>
    <scope>NUCLEOTIDE SEQUENCE [LARGE SCALE GENOMIC DNA]</scope>
    <source>
        <strain evidence="6 7">584</strain>
    </source>
</reference>
<feature type="domain" description="Peptidase M10 serralysin C-terminal" evidence="5">
    <location>
        <begin position="144"/>
        <end position="255"/>
    </location>
</feature>
<dbReference type="EMBL" id="JAVDPW010000009">
    <property type="protein sequence ID" value="MDR6292471.1"/>
    <property type="molecule type" value="Genomic_DNA"/>
</dbReference>
<dbReference type="SUPFAM" id="SSF51120">
    <property type="entry name" value="beta-Roll"/>
    <property type="match status" value="7"/>
</dbReference>
<proteinExistence type="predicted"/>
<comment type="caution">
    <text evidence="6">The sequence shown here is derived from an EMBL/GenBank/DDBJ whole genome shotgun (WGS) entry which is preliminary data.</text>
</comment>
<dbReference type="RefSeq" id="WP_309798597.1">
    <property type="nucleotide sequence ID" value="NZ_JAVDPW010000009.1"/>
</dbReference>
<dbReference type="Pfam" id="PF00353">
    <property type="entry name" value="HemolysinCabind"/>
    <property type="match status" value="7"/>
</dbReference>
<dbReference type="Proteomes" id="UP001262410">
    <property type="component" value="Unassembled WGS sequence"/>
</dbReference>
<name>A0ABU1JV27_9PROT</name>
<gene>
    <name evidence="6" type="ORF">E9232_005011</name>
</gene>
<dbReference type="InterPro" id="IPR011049">
    <property type="entry name" value="Serralysin-like_metalloprot_C"/>
</dbReference>
<dbReference type="Gene3D" id="2.150.10.10">
    <property type="entry name" value="Serralysin-like metalloprotease, C-terminal"/>
    <property type="match status" value="6"/>
</dbReference>
<evidence type="ECO:0000313" key="6">
    <source>
        <dbReference type="EMBL" id="MDR6292471.1"/>
    </source>
</evidence>
<evidence type="ECO:0000313" key="7">
    <source>
        <dbReference type="Proteomes" id="UP001262410"/>
    </source>
</evidence>
<dbReference type="PANTHER" id="PTHR38340">
    <property type="entry name" value="S-LAYER PROTEIN"/>
    <property type="match status" value="1"/>
</dbReference>
<keyword evidence="4" id="KW-0677">Repeat</keyword>
<sequence length="862" mass="86029">MTTYTGTDSSETFVGGAGSDTFIGRGGNDTLTGGGGNDVFVYDTREFGSDRITDFNAGDKLDLSFLKVADLASLAPFMTQDGFDTVITLGYDSSTEVIRLVDVNMNSLTAANFVFNTSATALNLTGTGFRDVLFGGNAADRIAGGNGSDTLVGGANNDLLTGGGGEDVLFGGAGNDIFIYNTREFGADTIRDFTVAGDRIDLSALNVADLASLQPFMSQDGADVVITLGFNSSTESIRLVDVNMNSLTAANFVFNTSATALNLTGTGFRDVLFGGNAADRLAGGNGSDTLVGGANNDLLTGGGGEDVLFGGAGNDTFIYNTREFGADTIRDFTIAGDKIDVSGLNVADLASLKPFMTQDGDDVVITLGFNSSTESIRLVDVNLNALTAANFVFNTSAVALNLTGTGFRDVLFGGNAADRLGGGNGSDTLVGGANNDQLTGGGGEDALFGGAGNDIFIYNTREFGGDTIKDFTVAGDRIDVSGLNVADLASLQPFMTQDGADVLITLGFNSSTESMRLAGVGLAQLTAANFVFNTSATALNLTGTGFRDTLFGGIGADKLSGGSGDDTLVGAAGNDTLTGGDGNDRLFGGAGADILNGGIGTDTASYATSSAGVTVGLAGAAGIGGDAQGDTLTAIETIVGSRFNDILTGDAGANVLTGGDGNDVLRGGAGADRIEGGAGTDSVQYSENTAGIGINLGTGVGIGGTAQGDIVTGIENAYGGSGNDALIGSGGNDGLVGGAGNDVLNGGGGADTLIGGAGADRFTYGSVGQSQVGAGADRITDFSHAQGDRIDLAAVDANSIVTGNQAFAFIGTTAFTHHAGEMRFAVSGGNTVVSGDVNGDGVADFNIVLTGAITLVAADFVL</sequence>
<dbReference type="InterPro" id="IPR018511">
    <property type="entry name" value="Hemolysin-typ_Ca-bd_CS"/>
</dbReference>
<dbReference type="PROSITE" id="PS00330">
    <property type="entry name" value="HEMOLYSIN_CALCIUM"/>
    <property type="match status" value="9"/>
</dbReference>
<organism evidence="6 7">
    <name type="scientific">Inquilinus ginsengisoli</name>
    <dbReference type="NCBI Taxonomy" id="363840"/>
    <lineage>
        <taxon>Bacteria</taxon>
        <taxon>Pseudomonadati</taxon>
        <taxon>Pseudomonadota</taxon>
        <taxon>Alphaproteobacteria</taxon>
        <taxon>Rhodospirillales</taxon>
        <taxon>Rhodospirillaceae</taxon>
        <taxon>Inquilinus</taxon>
    </lineage>
</organism>
<keyword evidence="7" id="KW-1185">Reference proteome</keyword>
<evidence type="ECO:0000256" key="2">
    <source>
        <dbReference type="ARBA" id="ARBA00004613"/>
    </source>
</evidence>
<dbReference type="InterPro" id="IPR001343">
    <property type="entry name" value="Hemolysn_Ca-bd"/>
</dbReference>
<evidence type="ECO:0000259" key="5">
    <source>
        <dbReference type="Pfam" id="PF08548"/>
    </source>
</evidence>
<dbReference type="InterPro" id="IPR013858">
    <property type="entry name" value="Peptidase_M10B_C"/>
</dbReference>
<dbReference type="Pfam" id="PF08548">
    <property type="entry name" value="Peptidase_M10_C"/>
    <property type="match status" value="1"/>
</dbReference>
<dbReference type="InterPro" id="IPR050557">
    <property type="entry name" value="RTX_toxin/Mannuronan_C5-epim"/>
</dbReference>
<accession>A0ABU1JV27</accession>
<dbReference type="PRINTS" id="PR00313">
    <property type="entry name" value="CABNDNGRPT"/>
</dbReference>